<gene>
    <name evidence="1" type="ORF">LTSEINV_0808</name>
</gene>
<sequence>MFYRLTQRGEIGVSLFQISLQQSTAGTEKVSVKAR</sequence>
<dbReference type="AlphaFoldDB" id="G5N8Y3"/>
<organism evidence="1 2">
    <name type="scientific">Salmonella enterica subsp. enterica serovar Inverness str. R8-3668</name>
    <dbReference type="NCBI Taxonomy" id="913075"/>
    <lineage>
        <taxon>Bacteria</taxon>
        <taxon>Pseudomonadati</taxon>
        <taxon>Pseudomonadota</taxon>
        <taxon>Gammaproteobacteria</taxon>
        <taxon>Enterobacterales</taxon>
        <taxon>Enterobacteriaceae</taxon>
        <taxon>Salmonella</taxon>
    </lineage>
</organism>
<accession>G5N8Y3</accession>
<protein>
    <submittedName>
        <fullName evidence="1">Uncharacterized protein</fullName>
    </submittedName>
</protein>
<name>G5N8Y3_SALET</name>
<proteinExistence type="predicted"/>
<feature type="non-terminal residue" evidence="1">
    <location>
        <position position="35"/>
    </location>
</feature>
<evidence type="ECO:0000313" key="2">
    <source>
        <dbReference type="Proteomes" id="UP000003532"/>
    </source>
</evidence>
<comment type="caution">
    <text evidence="1">The sequence shown here is derived from an EMBL/GenBank/DDBJ whole genome shotgun (WGS) entry which is preliminary data.</text>
</comment>
<dbReference type="EMBL" id="AFCO01000282">
    <property type="protein sequence ID" value="EHC61807.1"/>
    <property type="molecule type" value="Genomic_DNA"/>
</dbReference>
<evidence type="ECO:0000313" key="1">
    <source>
        <dbReference type="EMBL" id="EHC61807.1"/>
    </source>
</evidence>
<dbReference type="Proteomes" id="UP000003532">
    <property type="component" value="Unassembled WGS sequence"/>
</dbReference>
<reference evidence="1 2" key="1">
    <citation type="journal article" date="2011" name="BMC Genomics">
        <title>Genome sequencing reveals diversification of virulence factor content and possible host adaptation in distinct subpopulations of Salmonella enterica.</title>
        <authorList>
            <person name="den Bakker H.C."/>
            <person name="Moreno Switt A.I."/>
            <person name="Govoni G."/>
            <person name="Cummings C.A."/>
            <person name="Ranieri M.L."/>
            <person name="Degoricija L."/>
            <person name="Hoelzer K."/>
            <person name="Rodriguez-Rivera L.D."/>
            <person name="Brown S."/>
            <person name="Bolchacova E."/>
            <person name="Furtado M.R."/>
            <person name="Wiedmann M."/>
        </authorList>
    </citation>
    <scope>NUCLEOTIDE SEQUENCE [LARGE SCALE GENOMIC DNA]</scope>
    <source>
        <strain evidence="1 2">R8-3668</strain>
    </source>
</reference>